<gene>
    <name evidence="2" type="ORF">K491DRAFT_721501</name>
</gene>
<evidence type="ECO:0000256" key="1">
    <source>
        <dbReference type="SAM" id="MobiDB-lite"/>
    </source>
</evidence>
<feature type="compositionally biased region" description="Basic residues" evidence="1">
    <location>
        <begin position="105"/>
        <end position="114"/>
    </location>
</feature>
<dbReference type="EMBL" id="MU004485">
    <property type="protein sequence ID" value="KAF2649607.1"/>
    <property type="molecule type" value="Genomic_DNA"/>
</dbReference>
<feature type="compositionally biased region" description="Basic and acidic residues" evidence="1">
    <location>
        <begin position="127"/>
        <end position="137"/>
    </location>
</feature>
<name>A0A6A6SRH2_9PLEO</name>
<evidence type="ECO:0000313" key="2">
    <source>
        <dbReference type="EMBL" id="KAF2649607.1"/>
    </source>
</evidence>
<protein>
    <submittedName>
        <fullName evidence="2">Uncharacterized protein</fullName>
    </submittedName>
</protein>
<feature type="region of interest" description="Disordered" evidence="1">
    <location>
        <begin position="103"/>
        <end position="160"/>
    </location>
</feature>
<feature type="compositionally biased region" description="Polar residues" evidence="1">
    <location>
        <begin position="151"/>
        <end position="160"/>
    </location>
</feature>
<organism evidence="2 3">
    <name type="scientific">Lophiostoma macrostomum CBS 122681</name>
    <dbReference type="NCBI Taxonomy" id="1314788"/>
    <lineage>
        <taxon>Eukaryota</taxon>
        <taxon>Fungi</taxon>
        <taxon>Dikarya</taxon>
        <taxon>Ascomycota</taxon>
        <taxon>Pezizomycotina</taxon>
        <taxon>Dothideomycetes</taxon>
        <taxon>Pleosporomycetidae</taxon>
        <taxon>Pleosporales</taxon>
        <taxon>Lophiostomataceae</taxon>
        <taxon>Lophiostoma</taxon>
    </lineage>
</organism>
<sequence length="160" mass="17870">MAKKKNISGGASEMATTGGLQNPGGGAIIRDDLASDIDGFCKRIDNHFEGDTEHKALAEEAKSIAKELELKHNRVTYLAEGFHQRGRTLNEKVAELLKLRDQKQKRIRDRRRPASGRDQEIEGLEQTIERLKDELKKAQGPKAPPREAQRAEQSVNPYSA</sequence>
<accession>A0A6A6SRH2</accession>
<dbReference type="Proteomes" id="UP000799324">
    <property type="component" value="Unassembled WGS sequence"/>
</dbReference>
<dbReference type="AlphaFoldDB" id="A0A6A6SRH2"/>
<proteinExistence type="predicted"/>
<feature type="region of interest" description="Disordered" evidence="1">
    <location>
        <begin position="1"/>
        <end position="25"/>
    </location>
</feature>
<reference evidence="2" key="1">
    <citation type="journal article" date="2020" name="Stud. Mycol.">
        <title>101 Dothideomycetes genomes: a test case for predicting lifestyles and emergence of pathogens.</title>
        <authorList>
            <person name="Haridas S."/>
            <person name="Albert R."/>
            <person name="Binder M."/>
            <person name="Bloem J."/>
            <person name="Labutti K."/>
            <person name="Salamov A."/>
            <person name="Andreopoulos B."/>
            <person name="Baker S."/>
            <person name="Barry K."/>
            <person name="Bills G."/>
            <person name="Bluhm B."/>
            <person name="Cannon C."/>
            <person name="Castanera R."/>
            <person name="Culley D."/>
            <person name="Daum C."/>
            <person name="Ezra D."/>
            <person name="Gonzalez J."/>
            <person name="Henrissat B."/>
            <person name="Kuo A."/>
            <person name="Liang C."/>
            <person name="Lipzen A."/>
            <person name="Lutzoni F."/>
            <person name="Magnuson J."/>
            <person name="Mondo S."/>
            <person name="Nolan M."/>
            <person name="Ohm R."/>
            <person name="Pangilinan J."/>
            <person name="Park H.-J."/>
            <person name="Ramirez L."/>
            <person name="Alfaro M."/>
            <person name="Sun H."/>
            <person name="Tritt A."/>
            <person name="Yoshinaga Y."/>
            <person name="Zwiers L.-H."/>
            <person name="Turgeon B."/>
            <person name="Goodwin S."/>
            <person name="Spatafora J."/>
            <person name="Crous P."/>
            <person name="Grigoriev I."/>
        </authorList>
    </citation>
    <scope>NUCLEOTIDE SEQUENCE</scope>
    <source>
        <strain evidence="2">CBS 122681</strain>
    </source>
</reference>
<evidence type="ECO:0000313" key="3">
    <source>
        <dbReference type="Proteomes" id="UP000799324"/>
    </source>
</evidence>
<keyword evidence="3" id="KW-1185">Reference proteome</keyword>